<dbReference type="Proteomes" id="UP000011645">
    <property type="component" value="Unassembled WGS sequence"/>
</dbReference>
<dbReference type="Proteomes" id="UP000000390">
    <property type="component" value="Chromosome"/>
</dbReference>
<dbReference type="GO" id="GO:0015297">
    <property type="term" value="F:antiporter activity"/>
    <property type="evidence" value="ECO:0007669"/>
    <property type="project" value="UniProtKB-KW"/>
</dbReference>
<evidence type="ECO:0000313" key="12">
    <source>
        <dbReference type="EMBL" id="ADJ16168.1"/>
    </source>
</evidence>
<dbReference type="RefSeq" id="WP_008416181.1">
    <property type="nucleotide sequence ID" value="NC_014297.1"/>
</dbReference>
<evidence type="ECO:0000313" key="15">
    <source>
        <dbReference type="Proteomes" id="UP000011645"/>
    </source>
</evidence>
<comment type="subcellular location">
    <subcellularLocation>
        <location evidence="1">Cell membrane</location>
        <topology evidence="1">Multi-pass membrane protein</topology>
    </subcellularLocation>
</comment>
<feature type="transmembrane region" description="Helical" evidence="10">
    <location>
        <begin position="446"/>
        <end position="467"/>
    </location>
</feature>
<evidence type="ECO:0000256" key="7">
    <source>
        <dbReference type="ARBA" id="ARBA00023136"/>
    </source>
</evidence>
<evidence type="ECO:0000256" key="6">
    <source>
        <dbReference type="ARBA" id="ARBA00022989"/>
    </source>
</evidence>
<dbReference type="HOGENOM" id="CLU_033405_1_0_2"/>
<dbReference type="InterPro" id="IPR052180">
    <property type="entry name" value="NhaC_Na-H+_Antiporter"/>
</dbReference>
<keyword evidence="5 10" id="KW-0812">Transmembrane</keyword>
<dbReference type="eggNOG" id="arCOG02010">
    <property type="taxonomic scope" value="Archaea"/>
</dbReference>
<keyword evidence="4" id="KW-1003">Cell membrane</keyword>
<keyword evidence="6 10" id="KW-1133">Transmembrane helix</keyword>
<feature type="transmembrane region" description="Helical" evidence="10">
    <location>
        <begin position="205"/>
        <end position="223"/>
    </location>
</feature>
<keyword evidence="7 10" id="KW-0472">Membrane</keyword>
<keyword evidence="3" id="KW-0050">Antiport</keyword>
<feature type="region of interest" description="Disordered" evidence="9">
    <location>
        <begin position="471"/>
        <end position="490"/>
    </location>
</feature>
<dbReference type="InterPro" id="IPR018461">
    <property type="entry name" value="Na/H_Antiport_NhaC-like_C"/>
</dbReference>
<dbReference type="PATRIC" id="fig|795797.18.peg.2789"/>
<dbReference type="AlphaFoldDB" id="D8J8C2"/>
<dbReference type="GO" id="GO:0005886">
    <property type="term" value="C:plasma membrane"/>
    <property type="evidence" value="ECO:0007669"/>
    <property type="project" value="UniProtKB-SubCell"/>
</dbReference>
<feature type="domain" description="Na+/H+ antiporter NhaC-like C-terminal" evidence="11">
    <location>
        <begin position="173"/>
        <end position="465"/>
    </location>
</feature>
<evidence type="ECO:0000313" key="13">
    <source>
        <dbReference type="EMBL" id="ELY37597.1"/>
    </source>
</evidence>
<dbReference type="GeneID" id="9420603"/>
<dbReference type="EMBL" id="AOHV01000025">
    <property type="protein sequence ID" value="ELY37597.1"/>
    <property type="molecule type" value="Genomic_DNA"/>
</dbReference>
<feature type="transmembrane region" description="Helical" evidence="10">
    <location>
        <begin position="244"/>
        <end position="264"/>
    </location>
</feature>
<dbReference type="PANTHER" id="PTHR33451:SF3">
    <property type="entry name" value="MALATE-2H(+)_NA(+)-LACTATE ANTIPORTER"/>
    <property type="match status" value="1"/>
</dbReference>
<proteinExistence type="inferred from homology"/>
<reference evidence="13 15" key="2">
    <citation type="journal article" date="2014" name="PLoS Genet.">
        <title>Phylogenetically driven sequencing of extremely halophilic archaea reveals strategies for static and dynamic osmo-response.</title>
        <authorList>
            <person name="Becker E.A."/>
            <person name="Seitzer P.M."/>
            <person name="Tritt A."/>
            <person name="Larsen D."/>
            <person name="Krusor M."/>
            <person name="Yao A.I."/>
            <person name="Wu D."/>
            <person name="Madern D."/>
            <person name="Eisen J.A."/>
            <person name="Darling A.E."/>
            <person name="Facciotti M.T."/>
        </authorList>
    </citation>
    <scope>NUCLEOTIDE SEQUENCE [LARGE SCALE GENOMIC DNA]</scope>
    <source>
        <strain evidence="13">B3</strain>
        <strain evidence="15">DSM 18796 / CECT 7217 / JCM 14584 / KCTC 4019 / B3</strain>
    </source>
</reference>
<evidence type="ECO:0000256" key="2">
    <source>
        <dbReference type="ARBA" id="ARBA00022448"/>
    </source>
</evidence>
<feature type="transmembrane region" description="Helical" evidence="10">
    <location>
        <begin position="51"/>
        <end position="70"/>
    </location>
</feature>
<dbReference type="STRING" id="795797.HacjB3_13935"/>
<evidence type="ECO:0000256" key="3">
    <source>
        <dbReference type="ARBA" id="ARBA00022449"/>
    </source>
</evidence>
<protein>
    <submittedName>
        <fullName evidence="12">Na+/H+ antiporter NhaC</fullName>
    </submittedName>
</protein>
<reference evidence="12 14" key="1">
    <citation type="journal article" date="2010" name="J. Bacteriol.">
        <title>Complete genome sequence of Halalkalicoccus jeotgali B3(T), an extremely halophilic archaeon.</title>
        <authorList>
            <person name="Roh S.W."/>
            <person name="Nam Y.D."/>
            <person name="Nam S.H."/>
            <person name="Choi S.H."/>
            <person name="Park H.S."/>
            <person name="Bae J.W."/>
        </authorList>
    </citation>
    <scope>NUCLEOTIDE SEQUENCE [LARGE SCALE GENOMIC DNA]</scope>
    <source>
        <strain evidence="12">B3</strain>
        <strain evidence="14">DSM 18796 / CECT 7217 / JCM 14584 / KCTC 4019 / B3</strain>
    </source>
</reference>
<dbReference type="EMBL" id="CP002062">
    <property type="protein sequence ID" value="ADJ16168.1"/>
    <property type="molecule type" value="Genomic_DNA"/>
</dbReference>
<name>D8J8C2_HALJB</name>
<dbReference type="OrthoDB" id="213699at2157"/>
<dbReference type="KEGG" id="hje:HacjB3_13935"/>
<gene>
    <name evidence="12" type="ordered locus">HacjB3_13935</name>
    <name evidence="13" type="ORF">C497_09148</name>
</gene>
<dbReference type="Pfam" id="PF03553">
    <property type="entry name" value="Na_H_antiporter"/>
    <property type="match status" value="1"/>
</dbReference>
<feature type="transmembrane region" description="Helical" evidence="10">
    <location>
        <begin position="76"/>
        <end position="98"/>
    </location>
</feature>
<evidence type="ECO:0000256" key="4">
    <source>
        <dbReference type="ARBA" id="ARBA00022475"/>
    </source>
</evidence>
<evidence type="ECO:0000259" key="11">
    <source>
        <dbReference type="Pfam" id="PF03553"/>
    </source>
</evidence>
<evidence type="ECO:0000256" key="9">
    <source>
        <dbReference type="SAM" id="MobiDB-lite"/>
    </source>
</evidence>
<evidence type="ECO:0000256" key="10">
    <source>
        <dbReference type="SAM" id="Phobius"/>
    </source>
</evidence>
<evidence type="ECO:0000313" key="14">
    <source>
        <dbReference type="Proteomes" id="UP000000390"/>
    </source>
</evidence>
<evidence type="ECO:0000256" key="8">
    <source>
        <dbReference type="ARBA" id="ARBA00038435"/>
    </source>
</evidence>
<sequence length="490" mass="50181">MAELGNAARSYAEIPEEHRPSLGQALVPVVGMVVFLLVGSVGFGLDPHMPLLWGCVLIGLVGRYWLGYTWDDLFEGVSAGLSMGIQAILILFVIYMLIPVWIGAGTIPGLIYYGLGLLTPAVFLPATALIATVSAFSIGSSWTTAATLGVALMGIGQGLGVPAPMTAGAVLTGAYTGDKITPLSDTTNLAAAVTGTDLMEHVDTMRVGTGLALVIALVAYAVLGLRISGSIPAGQVETIRTGILAGYEISPLVFLPLLITFGLALAGYPALPALVAGVFAGVGTMLLVQGAGFAEAWSVAQAGTAPETGTALVDDLLASDGLNGSAWTVSIVAVALSLGGLLERTGVLAALANWIEEAIDSVAGLTVATGVSAFAMNGLAGQQYMSIVVPSMTFRGVYEEFGLESKNLSRAVEAAGTTTSVLIPWNAGGAFMTATLGVSPLAYGPYYFLGFLSPAILFVMGLTGWGISYRNDRSPGEEGPSPKRAPTDGD</sequence>
<feature type="transmembrane region" description="Helical" evidence="10">
    <location>
        <begin position="110"/>
        <end position="138"/>
    </location>
</feature>
<evidence type="ECO:0000256" key="1">
    <source>
        <dbReference type="ARBA" id="ARBA00004651"/>
    </source>
</evidence>
<evidence type="ECO:0000256" key="5">
    <source>
        <dbReference type="ARBA" id="ARBA00022692"/>
    </source>
</evidence>
<comment type="similarity">
    <text evidence="8">Belongs to the NhaC Na(+)/H(+) (TC 2.A.35) antiporter family.</text>
</comment>
<accession>D8J8C2</accession>
<feature type="transmembrane region" description="Helical" evidence="10">
    <location>
        <begin position="270"/>
        <end position="288"/>
    </location>
</feature>
<keyword evidence="15" id="KW-1185">Reference proteome</keyword>
<keyword evidence="2" id="KW-0813">Transport</keyword>
<organism evidence="12 14">
    <name type="scientific">Halalkalicoccus jeotgali (strain DSM 18796 / CECT 7217 / JCM 14584 / KCTC 4019 / B3)</name>
    <dbReference type="NCBI Taxonomy" id="795797"/>
    <lineage>
        <taxon>Archaea</taxon>
        <taxon>Methanobacteriati</taxon>
        <taxon>Methanobacteriota</taxon>
        <taxon>Stenosarchaea group</taxon>
        <taxon>Halobacteria</taxon>
        <taxon>Halobacteriales</taxon>
        <taxon>Halococcaceae</taxon>
        <taxon>Halalkalicoccus</taxon>
    </lineage>
</organism>
<feature type="transmembrane region" description="Helical" evidence="10">
    <location>
        <begin position="25"/>
        <end position="44"/>
    </location>
</feature>
<dbReference type="PANTHER" id="PTHR33451">
    <property type="entry name" value="MALATE-2H(+)/NA(+)-LACTATE ANTIPORTER"/>
    <property type="match status" value="1"/>
</dbReference>